<dbReference type="RefSeq" id="XP_005769599.1">
    <property type="nucleotide sequence ID" value="XM_005769542.1"/>
</dbReference>
<reference evidence="1" key="1">
    <citation type="submission" date="2012-07" db="EMBL/GenBank/DDBJ databases">
        <title>Genome variability drives Emilianias global distribution.</title>
        <authorList>
            <consortium name="DOE Joint Genome Institute"/>
            <person name="Read B."/>
            <person name="Kegel J."/>
            <person name="Klute M."/>
            <person name="Kuo A."/>
            <person name="Lefebvre S.C."/>
            <person name="Maumus F."/>
            <person name="Mayer C."/>
            <person name="Miller J."/>
            <person name="Allen A."/>
            <person name="Bidle K."/>
            <person name="Borodovsky M."/>
            <person name="Bowler C."/>
            <person name="Brownlee C."/>
            <person name="Claverie J.-M."/>
            <person name="Cock M."/>
            <person name="De Vargas C."/>
            <person name="Elias M."/>
            <person name="Frickenhaus S."/>
            <person name="Gladyshev V.N."/>
            <person name="Gonzalez K."/>
            <person name="Guda C."/>
            <person name="Hadaegh A."/>
            <person name="Herman E."/>
            <person name="Iglesias-Rodriguez D."/>
            <person name="Jones B."/>
            <person name="Lawson T."/>
            <person name="Leese F."/>
            <person name="Lin Y.-C."/>
            <person name="Lindquist E."/>
            <person name="Lobanov A."/>
            <person name="Lucas S."/>
            <person name="Malik S.-H.B."/>
            <person name="Marsh M.E."/>
            <person name="Mock T."/>
            <person name="Monier A."/>
            <person name="Moreau H."/>
            <person name="Mueller-Roeber B."/>
            <person name="Napier J."/>
            <person name="Ogata H."/>
            <person name="Parker M."/>
            <person name="Probert I."/>
            <person name="Quesneville H."/>
            <person name="Raines C."/>
            <person name="Rensing S."/>
            <person name="Riano-Pachon D.M."/>
            <person name="Richier S."/>
            <person name="Rokitta S."/>
            <person name="Salamov A."/>
            <person name="Sarno A.F."/>
            <person name="Schmutz J."/>
            <person name="Schroeder D."/>
            <person name="Shiraiwa Y."/>
            <person name="Soanes D.M."/>
            <person name="Valentin K."/>
            <person name="Van Der Giezen M."/>
            <person name="Van Der Peer Y."/>
            <person name="Vardi A."/>
            <person name="Verret F."/>
            <person name="Von Dassow P."/>
            <person name="Wheeler G."/>
            <person name="Williams B."/>
            <person name="Wilson W."/>
            <person name="Wolfe G."/>
            <person name="Wurch L.L."/>
            <person name="Young J."/>
            <person name="Dacks J.B."/>
            <person name="Delwiche C.F."/>
            <person name="Dyhrman S."/>
            <person name="Glockner G."/>
            <person name="John U."/>
            <person name="Richards T."/>
            <person name="Worden A.Z."/>
            <person name="Zhang X."/>
            <person name="Grigoriev I.V."/>
        </authorList>
    </citation>
    <scope>NUCLEOTIDE SEQUENCE</scope>
    <source>
        <strain evidence="1">CCMP1516</strain>
    </source>
</reference>
<dbReference type="AlphaFoldDB" id="R1DRQ4"/>
<dbReference type="KEGG" id="ehx:EMIHUDRAFT_124119"/>
<dbReference type="EMBL" id="KB866593">
    <property type="protein sequence ID" value="EOD17170.1"/>
    <property type="molecule type" value="Genomic_DNA"/>
</dbReference>
<proteinExistence type="predicted"/>
<protein>
    <submittedName>
        <fullName evidence="1">Uncharacterized protein</fullName>
    </submittedName>
</protein>
<evidence type="ECO:0000313" key="1">
    <source>
        <dbReference type="EMBL" id="EOD17170.1"/>
    </source>
</evidence>
<gene>
    <name evidence="1" type="ORF">EMIHUDRAFT_124119</name>
</gene>
<dbReference type="HOGENOM" id="CLU_1820861_0_0_1"/>
<name>R1DRQ4_EMIHU</name>
<sequence length="143" mass="15272">MPGATPDTPCRVHRLVVRGAEQTHESVIRNELRALRTASNLGEIHAACAVAAAHLESLQIFEAADFAVDRARADGSQGDMPLADVVVTVSERQRLATASTGVHSTAGEGSMDAEVRVRNLFGRAEVLGVEMEAGQHKSNTFRL</sequence>
<accession>R1DRQ4</accession>
<feature type="non-terminal residue" evidence="1">
    <location>
        <position position="143"/>
    </location>
</feature>
<organism evidence="1">
    <name type="scientific">Emiliania huxleyi</name>
    <name type="common">Coccolithophore</name>
    <name type="synonym">Pontosphaera huxleyi</name>
    <dbReference type="NCBI Taxonomy" id="2903"/>
    <lineage>
        <taxon>Eukaryota</taxon>
        <taxon>Haptista</taxon>
        <taxon>Haptophyta</taxon>
        <taxon>Prymnesiophyceae</taxon>
        <taxon>Isochrysidales</taxon>
        <taxon>Noelaerhabdaceae</taxon>
        <taxon>Emiliania</taxon>
    </lineage>
</organism>
<dbReference type="GeneID" id="17263320"/>